<feature type="compositionally biased region" description="Pro residues" evidence="1">
    <location>
        <begin position="65"/>
        <end position="74"/>
    </location>
</feature>
<feature type="region of interest" description="Disordered" evidence="1">
    <location>
        <begin position="40"/>
        <end position="91"/>
    </location>
</feature>
<accession>A0ABR4AWV8</accession>
<dbReference type="Proteomes" id="UP001590951">
    <property type="component" value="Unassembled WGS sequence"/>
</dbReference>
<evidence type="ECO:0000313" key="3">
    <source>
        <dbReference type="Proteomes" id="UP001590951"/>
    </source>
</evidence>
<comment type="caution">
    <text evidence="2">The sequence shown here is derived from an EMBL/GenBank/DDBJ whole genome shotgun (WGS) entry which is preliminary data.</text>
</comment>
<name>A0ABR4AWV8_9LECA</name>
<reference evidence="2 3" key="1">
    <citation type="submission" date="2024-09" db="EMBL/GenBank/DDBJ databases">
        <title>Rethinking Asexuality: The Enigmatic Case of Functional Sexual Genes in Lepraria (Stereocaulaceae).</title>
        <authorList>
            <person name="Doellman M."/>
            <person name="Sun Y."/>
            <person name="Barcenas-Pena A."/>
            <person name="Lumbsch H.T."/>
            <person name="Grewe F."/>
        </authorList>
    </citation>
    <scope>NUCLEOTIDE SEQUENCE [LARGE SCALE GENOMIC DNA]</scope>
    <source>
        <strain evidence="2 3">Grewe 0041</strain>
    </source>
</reference>
<evidence type="ECO:0000256" key="1">
    <source>
        <dbReference type="SAM" id="MobiDB-lite"/>
    </source>
</evidence>
<gene>
    <name evidence="2" type="ORF">ABVK25_010641</name>
</gene>
<keyword evidence="3" id="KW-1185">Reference proteome</keyword>
<dbReference type="EMBL" id="JBHFEH010000071">
    <property type="protein sequence ID" value="KAL2049129.1"/>
    <property type="molecule type" value="Genomic_DNA"/>
</dbReference>
<sequence>MCVDGAGSPFKAENGTNGNAVKTTRFSLISLLSPMHKRHAKNTFADSSAPPYAELEHPNGNVSNPEPPAKPPSPVELSPDGEKSAPIPLRRVSVSSWTDITSNAGTAPEVVDGAVMCLWMTKAVKG</sequence>
<protein>
    <submittedName>
        <fullName evidence="2">Uncharacterized protein</fullName>
    </submittedName>
</protein>
<proteinExistence type="predicted"/>
<organism evidence="2 3">
    <name type="scientific">Lepraria finkii</name>
    <dbReference type="NCBI Taxonomy" id="1340010"/>
    <lineage>
        <taxon>Eukaryota</taxon>
        <taxon>Fungi</taxon>
        <taxon>Dikarya</taxon>
        <taxon>Ascomycota</taxon>
        <taxon>Pezizomycotina</taxon>
        <taxon>Lecanoromycetes</taxon>
        <taxon>OSLEUM clade</taxon>
        <taxon>Lecanoromycetidae</taxon>
        <taxon>Lecanorales</taxon>
        <taxon>Lecanorineae</taxon>
        <taxon>Stereocaulaceae</taxon>
        <taxon>Lepraria</taxon>
    </lineage>
</organism>
<evidence type="ECO:0000313" key="2">
    <source>
        <dbReference type="EMBL" id="KAL2049129.1"/>
    </source>
</evidence>